<dbReference type="GO" id="GO:0000981">
    <property type="term" value="F:DNA-binding transcription factor activity, RNA polymerase II-specific"/>
    <property type="evidence" value="ECO:0007669"/>
    <property type="project" value="TreeGrafter"/>
</dbReference>
<feature type="domain" description="C2H2-type" evidence="9">
    <location>
        <begin position="290"/>
        <end position="318"/>
    </location>
</feature>
<reference evidence="12" key="1">
    <citation type="submission" date="2025-08" db="UniProtKB">
        <authorList>
            <consortium name="RefSeq"/>
        </authorList>
    </citation>
    <scope>IDENTIFICATION</scope>
    <source>
        <tissue evidence="12">Whole body</tissue>
    </source>
</reference>
<evidence type="ECO:0000259" key="9">
    <source>
        <dbReference type="PROSITE" id="PS50157"/>
    </source>
</evidence>
<dbReference type="GeneID" id="113396980"/>
<dbReference type="FunFam" id="3.30.160.60:FF:002343">
    <property type="entry name" value="Zinc finger protein 33A"/>
    <property type="match status" value="1"/>
</dbReference>
<dbReference type="SMART" id="SM00868">
    <property type="entry name" value="zf-AD"/>
    <property type="match status" value="1"/>
</dbReference>
<evidence type="ECO:0000256" key="1">
    <source>
        <dbReference type="ARBA" id="ARBA00004123"/>
    </source>
</evidence>
<dbReference type="OMA" id="KRYSCKY"/>
<keyword evidence="4 7" id="KW-0863">Zinc-finger</keyword>
<dbReference type="SMART" id="SM00355">
    <property type="entry name" value="ZnF_C2H2"/>
    <property type="match status" value="9"/>
</dbReference>
<dbReference type="GO" id="GO:0005634">
    <property type="term" value="C:nucleus"/>
    <property type="evidence" value="ECO:0007669"/>
    <property type="project" value="UniProtKB-SubCell"/>
</dbReference>
<evidence type="ECO:0000256" key="8">
    <source>
        <dbReference type="PROSITE-ProRule" id="PRU01263"/>
    </source>
</evidence>
<feature type="domain" description="C2H2-type" evidence="9">
    <location>
        <begin position="375"/>
        <end position="402"/>
    </location>
</feature>
<dbReference type="PANTHER" id="PTHR24394:SF29">
    <property type="entry name" value="MYONEURIN"/>
    <property type="match status" value="1"/>
</dbReference>
<accession>A0A8B8I1B3</accession>
<dbReference type="PROSITE" id="PS00028">
    <property type="entry name" value="ZINC_FINGER_C2H2_1"/>
    <property type="match status" value="7"/>
</dbReference>
<keyword evidence="2 8" id="KW-0479">Metal-binding</keyword>
<dbReference type="Proteomes" id="UP001652626">
    <property type="component" value="Chromosome 9"/>
</dbReference>
<keyword evidence="11" id="KW-1185">Reference proteome</keyword>
<evidence type="ECO:0000313" key="11">
    <source>
        <dbReference type="Proteomes" id="UP001652626"/>
    </source>
</evidence>
<keyword evidence="6" id="KW-0539">Nucleus</keyword>
<dbReference type="PROSITE" id="PS50157">
    <property type="entry name" value="ZINC_FINGER_C2H2_2"/>
    <property type="match status" value="7"/>
</dbReference>
<feature type="domain" description="C2H2-type" evidence="9">
    <location>
        <begin position="319"/>
        <end position="346"/>
    </location>
</feature>
<dbReference type="SUPFAM" id="SSF57716">
    <property type="entry name" value="Glucocorticoid receptor-like (DNA-binding domain)"/>
    <property type="match status" value="1"/>
</dbReference>
<feature type="binding site" evidence="8">
    <location>
        <position position="53"/>
    </location>
    <ligand>
        <name>Zn(2+)</name>
        <dbReference type="ChEBI" id="CHEBI:29105"/>
    </ligand>
</feature>
<feature type="binding site" evidence="8">
    <location>
        <position position="4"/>
    </location>
    <ligand>
        <name>Zn(2+)</name>
        <dbReference type="ChEBI" id="CHEBI:29105"/>
    </ligand>
</feature>
<dbReference type="PANTHER" id="PTHR24394">
    <property type="entry name" value="ZINC FINGER PROTEIN"/>
    <property type="match status" value="1"/>
</dbReference>
<gene>
    <name evidence="12" type="primary">LOC113396980</name>
</gene>
<keyword evidence="5 8" id="KW-0862">Zinc</keyword>
<evidence type="ECO:0000313" key="12">
    <source>
        <dbReference type="RefSeq" id="XP_026490883.1"/>
    </source>
</evidence>
<dbReference type="InterPro" id="IPR036236">
    <property type="entry name" value="Znf_C2H2_sf"/>
</dbReference>
<feature type="domain" description="C2H2-type" evidence="9">
    <location>
        <begin position="403"/>
        <end position="426"/>
    </location>
</feature>
<protein>
    <submittedName>
        <fullName evidence="12">Zinc finger protein 682-like</fullName>
    </submittedName>
</protein>
<proteinExistence type="predicted"/>
<dbReference type="GO" id="GO:0008270">
    <property type="term" value="F:zinc ion binding"/>
    <property type="evidence" value="ECO:0007669"/>
    <property type="project" value="UniProtKB-UniRule"/>
</dbReference>
<dbReference type="InterPro" id="IPR013087">
    <property type="entry name" value="Znf_C2H2_type"/>
</dbReference>
<dbReference type="PROSITE" id="PS51915">
    <property type="entry name" value="ZAD"/>
    <property type="match status" value="1"/>
</dbReference>
<name>A0A8B8I1B3_VANTA</name>
<dbReference type="Gene3D" id="3.40.1800.20">
    <property type="match status" value="1"/>
</dbReference>
<feature type="domain" description="C2H2-type" evidence="9">
    <location>
        <begin position="207"/>
        <end position="235"/>
    </location>
</feature>
<dbReference type="Pfam" id="PF13912">
    <property type="entry name" value="zf-C2H2_6"/>
    <property type="match status" value="1"/>
</dbReference>
<evidence type="ECO:0000256" key="6">
    <source>
        <dbReference type="ARBA" id="ARBA00023242"/>
    </source>
</evidence>
<evidence type="ECO:0000256" key="7">
    <source>
        <dbReference type="PROSITE-ProRule" id="PRU00042"/>
    </source>
</evidence>
<evidence type="ECO:0000256" key="3">
    <source>
        <dbReference type="ARBA" id="ARBA00022737"/>
    </source>
</evidence>
<evidence type="ECO:0000256" key="2">
    <source>
        <dbReference type="ARBA" id="ARBA00022723"/>
    </source>
</evidence>
<dbReference type="Pfam" id="PF07776">
    <property type="entry name" value="zf-AD"/>
    <property type="match status" value="1"/>
</dbReference>
<organism evidence="11 12">
    <name type="scientific">Vanessa tameamea</name>
    <name type="common">Kamehameha butterfly</name>
    <dbReference type="NCBI Taxonomy" id="334116"/>
    <lineage>
        <taxon>Eukaryota</taxon>
        <taxon>Metazoa</taxon>
        <taxon>Ecdysozoa</taxon>
        <taxon>Arthropoda</taxon>
        <taxon>Hexapoda</taxon>
        <taxon>Insecta</taxon>
        <taxon>Pterygota</taxon>
        <taxon>Neoptera</taxon>
        <taxon>Endopterygota</taxon>
        <taxon>Lepidoptera</taxon>
        <taxon>Glossata</taxon>
        <taxon>Ditrysia</taxon>
        <taxon>Papilionoidea</taxon>
        <taxon>Nymphalidae</taxon>
        <taxon>Nymphalinae</taxon>
        <taxon>Vanessa</taxon>
    </lineage>
</organism>
<dbReference type="OrthoDB" id="3437960at2759"/>
<feature type="binding site" evidence="8">
    <location>
        <position position="7"/>
    </location>
    <ligand>
        <name>Zn(2+)</name>
        <dbReference type="ChEBI" id="CHEBI:29105"/>
    </ligand>
</feature>
<sequence length="434" mass="51326">MNVCRICLTLAVEKDISLLPDLLEEDTRTYSDIMLFCLGIQVQTESKLTSKLCETCFLNILSFYKFKTLALKNDEYLRSLQEKEQKTEVFLIDDIKKEESDNFLDDDIQRDDDFKLALDVKGENNLEELQSDDELLSVIKQLKYENTIGETKENEHVSPNKMKKIKRKKVKKELEKPNQMCEECGKTVRNLKEHMFQHKPLLIRKRYKCKACDKMFSSCSSRLKHYKIKHLGIKKHCDECNKAVVNLTSHRMVVHKTALLPYECVPCGRRFISKSLRDQHTLIHTKDRPHECDQCDKAFRSTIALTQHKRQVHDKEKTHLCQFCSKRFFKKYHLQIHIRSHSKERPYECPDCGKFFSTTSILKNHRLIHTDVKMFACELCDMTFCKPGYLRNHMICHTKEKRYSCKYCGLLFGRSDHRLRHERTSHERHILPAA</sequence>
<feature type="domain" description="C2H2-type" evidence="9">
    <location>
        <begin position="262"/>
        <end position="289"/>
    </location>
</feature>
<evidence type="ECO:0000259" key="10">
    <source>
        <dbReference type="PROSITE" id="PS51915"/>
    </source>
</evidence>
<comment type="subcellular location">
    <subcellularLocation>
        <location evidence="1">Nucleus</location>
    </subcellularLocation>
</comment>
<evidence type="ECO:0000256" key="5">
    <source>
        <dbReference type="ARBA" id="ARBA00022833"/>
    </source>
</evidence>
<dbReference type="SUPFAM" id="SSF57667">
    <property type="entry name" value="beta-beta-alpha zinc fingers"/>
    <property type="match status" value="4"/>
</dbReference>
<keyword evidence="3" id="KW-0677">Repeat</keyword>
<feature type="domain" description="C2H2-type" evidence="9">
    <location>
        <begin position="347"/>
        <end position="374"/>
    </location>
</feature>
<dbReference type="FunFam" id="3.30.160.60:FF:000624">
    <property type="entry name" value="zinc finger protein 697"/>
    <property type="match status" value="1"/>
</dbReference>
<feature type="binding site" evidence="8">
    <location>
        <position position="56"/>
    </location>
    <ligand>
        <name>Zn(2+)</name>
        <dbReference type="ChEBI" id="CHEBI:29105"/>
    </ligand>
</feature>
<dbReference type="InterPro" id="IPR012934">
    <property type="entry name" value="Znf_AD"/>
</dbReference>
<dbReference type="Gene3D" id="3.30.160.60">
    <property type="entry name" value="Classic Zinc Finger"/>
    <property type="match status" value="7"/>
</dbReference>
<dbReference type="Pfam" id="PF00096">
    <property type="entry name" value="zf-C2H2"/>
    <property type="match status" value="1"/>
</dbReference>
<evidence type="ECO:0000256" key="4">
    <source>
        <dbReference type="ARBA" id="ARBA00022771"/>
    </source>
</evidence>
<dbReference type="AlphaFoldDB" id="A0A8B8I1B3"/>
<dbReference type="RefSeq" id="XP_026490883.1">
    <property type="nucleotide sequence ID" value="XM_026635098.2"/>
</dbReference>
<feature type="domain" description="ZAD" evidence="10">
    <location>
        <begin position="2"/>
        <end position="80"/>
    </location>
</feature>